<reference evidence="3 4" key="1">
    <citation type="submission" date="2018-04" db="EMBL/GenBank/DDBJ databases">
        <title>Serotype diversity and antimicrobial resistance among Salmonella enterica isolated from patients at an equine referral hospital.</title>
        <authorList>
            <person name="Leon I.M."/>
            <person name="Lawhon S.D."/>
            <person name="Norman K.N."/>
            <person name="Threadgill D.S."/>
            <person name="Ohta N."/>
            <person name="Vinasco J."/>
            <person name="Scott H.M."/>
        </authorList>
    </citation>
    <scope>NUCLEOTIDE SEQUENCE [LARGE SCALE GENOMIC DNA]</scope>
    <source>
        <strain evidence="3 4">235</strain>
    </source>
</reference>
<dbReference type="RefSeq" id="WP_000827925.1">
    <property type="nucleotide sequence ID" value="NZ_CBKDEO010000009.1"/>
</dbReference>
<proteinExistence type="predicted"/>
<feature type="signal peptide" evidence="1">
    <location>
        <begin position="1"/>
        <end position="23"/>
    </location>
</feature>
<name>A0A2T8T0P8_SALER</name>
<dbReference type="PANTHER" id="PTHR33420:SF33">
    <property type="entry name" value="MINOR FIMBRIAL SUBUNIT"/>
    <property type="match status" value="1"/>
</dbReference>
<evidence type="ECO:0000259" key="2">
    <source>
        <dbReference type="Pfam" id="PF00419"/>
    </source>
</evidence>
<dbReference type="EMBL" id="QDLQ01000015">
    <property type="protein sequence ID" value="PVI95244.1"/>
    <property type="molecule type" value="Genomic_DNA"/>
</dbReference>
<dbReference type="InterPro" id="IPR008966">
    <property type="entry name" value="Adhesion_dom_sf"/>
</dbReference>
<dbReference type="InterPro" id="IPR000259">
    <property type="entry name" value="Adhesion_dom_fimbrial"/>
</dbReference>
<evidence type="ECO:0000313" key="4">
    <source>
        <dbReference type="Proteomes" id="UP000245912"/>
    </source>
</evidence>
<gene>
    <name evidence="3" type="ORF">C4860_19185</name>
</gene>
<dbReference type="InterPro" id="IPR050263">
    <property type="entry name" value="Bact_Fimbrial_Adh_Pro"/>
</dbReference>
<dbReference type="GO" id="GO:0043709">
    <property type="term" value="P:cell adhesion involved in single-species biofilm formation"/>
    <property type="evidence" value="ECO:0007669"/>
    <property type="project" value="TreeGrafter"/>
</dbReference>
<feature type="domain" description="Fimbrial-type adhesion" evidence="2">
    <location>
        <begin position="54"/>
        <end position="188"/>
    </location>
</feature>
<dbReference type="AlphaFoldDB" id="A0A2T8T0P8"/>
<dbReference type="Proteomes" id="UP000245912">
    <property type="component" value="Unassembled WGS sequence"/>
</dbReference>
<dbReference type="Gene3D" id="2.60.40.1090">
    <property type="entry name" value="Fimbrial-type adhesion domain"/>
    <property type="match status" value="1"/>
</dbReference>
<evidence type="ECO:0000256" key="1">
    <source>
        <dbReference type="SAM" id="SignalP"/>
    </source>
</evidence>
<organism evidence="3 4">
    <name type="scientific">Salmonella enterica</name>
    <name type="common">Salmonella choleraesuis</name>
    <dbReference type="NCBI Taxonomy" id="28901"/>
    <lineage>
        <taxon>Bacteria</taxon>
        <taxon>Pseudomonadati</taxon>
        <taxon>Pseudomonadota</taxon>
        <taxon>Gammaproteobacteria</taxon>
        <taxon>Enterobacterales</taxon>
        <taxon>Enterobacteriaceae</taxon>
        <taxon>Salmonella</taxon>
    </lineage>
</organism>
<dbReference type="NCBIfam" id="NF011778">
    <property type="entry name" value="PRK15241.1"/>
    <property type="match status" value="1"/>
</dbReference>
<dbReference type="Pfam" id="PF00419">
    <property type="entry name" value="Fimbrial"/>
    <property type="match status" value="1"/>
</dbReference>
<accession>A0A2T8T0P8</accession>
<dbReference type="InterPro" id="IPR036937">
    <property type="entry name" value="Adhesion_dom_fimbrial_sf"/>
</dbReference>
<comment type="caution">
    <text evidence="3">The sequence shown here is derived from an EMBL/GenBank/DDBJ whole genome shotgun (WGS) entry which is preliminary data.</text>
</comment>
<evidence type="ECO:0000313" key="3">
    <source>
        <dbReference type="EMBL" id="PVI95244.1"/>
    </source>
</evidence>
<sequence length="188" mass="19660">MKRNKYLLAASVLAVIFPLTSQAENINVDFTATVLATTCSMSIAALDGSNLSGDATSGYTLNVGDVGLDKIIKKSAESQKNFKFVAKDCSAALTKITTTLASSTDASGNFIKNQSAASGAATNVGMGFKRKSTTDETYFTPGSGSFSWTSDERAANEVEMTVALRELTDGAGTTGAFSSTATFNFTYQ</sequence>
<protein>
    <submittedName>
        <fullName evidence="3">Fimbrial protein</fullName>
    </submittedName>
</protein>
<dbReference type="GO" id="GO:0009289">
    <property type="term" value="C:pilus"/>
    <property type="evidence" value="ECO:0007669"/>
    <property type="project" value="InterPro"/>
</dbReference>
<keyword evidence="1" id="KW-0732">Signal</keyword>
<dbReference type="SUPFAM" id="SSF49401">
    <property type="entry name" value="Bacterial adhesins"/>
    <property type="match status" value="1"/>
</dbReference>
<feature type="chain" id="PRO_5030057468" evidence="1">
    <location>
        <begin position="24"/>
        <end position="188"/>
    </location>
</feature>
<dbReference type="PANTHER" id="PTHR33420">
    <property type="entry name" value="FIMBRIAL SUBUNIT ELFA-RELATED"/>
    <property type="match status" value="1"/>
</dbReference>